<keyword evidence="2" id="KW-0808">Transferase</keyword>
<organism evidence="2 3">
    <name type="scientific">Halobacterium jilantaiense</name>
    <dbReference type="NCBI Taxonomy" id="355548"/>
    <lineage>
        <taxon>Archaea</taxon>
        <taxon>Methanobacteriati</taxon>
        <taxon>Methanobacteriota</taxon>
        <taxon>Stenosarchaea group</taxon>
        <taxon>Halobacteria</taxon>
        <taxon>Halobacteriales</taxon>
        <taxon>Halobacteriaceae</taxon>
        <taxon>Halobacterium</taxon>
    </lineage>
</organism>
<proteinExistence type="predicted"/>
<name>A0A1I0P3K0_9EURY</name>
<evidence type="ECO:0000259" key="1">
    <source>
        <dbReference type="PROSITE" id="PS51186"/>
    </source>
</evidence>
<dbReference type="Gene3D" id="1.10.10.10">
    <property type="entry name" value="Winged helix-like DNA-binding domain superfamily/Winged helix DNA-binding domain"/>
    <property type="match status" value="1"/>
</dbReference>
<dbReference type="GO" id="GO:0016747">
    <property type="term" value="F:acyltransferase activity, transferring groups other than amino-acyl groups"/>
    <property type="evidence" value="ECO:0007669"/>
    <property type="project" value="InterPro"/>
</dbReference>
<dbReference type="PROSITE" id="PS51186">
    <property type="entry name" value="GNAT"/>
    <property type="match status" value="1"/>
</dbReference>
<dbReference type="Pfam" id="PF00583">
    <property type="entry name" value="Acetyltransf_1"/>
    <property type="match status" value="1"/>
</dbReference>
<dbReference type="AlphaFoldDB" id="A0A1I0P3K0"/>
<dbReference type="EMBL" id="FOJA01000001">
    <property type="protein sequence ID" value="SEW08846.1"/>
    <property type="molecule type" value="Genomic_DNA"/>
</dbReference>
<feature type="domain" description="N-acetyltransferase" evidence="1">
    <location>
        <begin position="83"/>
        <end position="244"/>
    </location>
</feature>
<dbReference type="SUPFAM" id="SSF55729">
    <property type="entry name" value="Acyl-CoA N-acyltransferases (Nat)"/>
    <property type="match status" value="1"/>
</dbReference>
<dbReference type="Proteomes" id="UP000198518">
    <property type="component" value="Unassembled WGS sequence"/>
</dbReference>
<gene>
    <name evidence="2" type="ORF">SAMN04487945_1370</name>
</gene>
<reference evidence="2 3" key="1">
    <citation type="submission" date="2016-10" db="EMBL/GenBank/DDBJ databases">
        <authorList>
            <person name="de Groot N.N."/>
        </authorList>
    </citation>
    <scope>NUCLEOTIDE SEQUENCE [LARGE SCALE GENOMIC DNA]</scope>
    <source>
        <strain evidence="2 3">CGMCC 1.5337</strain>
    </source>
</reference>
<keyword evidence="3" id="KW-1185">Reference proteome</keyword>
<dbReference type="InterPro" id="IPR036388">
    <property type="entry name" value="WH-like_DNA-bd_sf"/>
</dbReference>
<accession>A0A1I0P3K0</accession>
<dbReference type="Gene3D" id="3.40.630.30">
    <property type="match status" value="1"/>
</dbReference>
<dbReference type="InterPro" id="IPR000182">
    <property type="entry name" value="GNAT_dom"/>
</dbReference>
<keyword evidence="2" id="KW-0012">Acyltransferase</keyword>
<dbReference type="STRING" id="355548.SAMN04487945_1370"/>
<evidence type="ECO:0000313" key="3">
    <source>
        <dbReference type="Proteomes" id="UP000198518"/>
    </source>
</evidence>
<dbReference type="InterPro" id="IPR016181">
    <property type="entry name" value="Acyl_CoA_acyltransferase"/>
</dbReference>
<dbReference type="SUPFAM" id="SSF46785">
    <property type="entry name" value="Winged helix' DNA-binding domain"/>
    <property type="match status" value="1"/>
</dbReference>
<evidence type="ECO:0000313" key="2">
    <source>
        <dbReference type="EMBL" id="SEW08846.1"/>
    </source>
</evidence>
<dbReference type="PANTHER" id="PTHR43072:SF52">
    <property type="entry name" value="GCN5-RELATED N-ACETYLTRANSFERASE"/>
    <property type="match status" value="1"/>
</dbReference>
<dbReference type="InterPro" id="IPR036390">
    <property type="entry name" value="WH_DNA-bd_sf"/>
</dbReference>
<dbReference type="PANTHER" id="PTHR43072">
    <property type="entry name" value="N-ACETYLTRANSFERASE"/>
    <property type="match status" value="1"/>
</dbReference>
<dbReference type="CDD" id="cd04301">
    <property type="entry name" value="NAT_SF"/>
    <property type="match status" value="1"/>
</dbReference>
<sequence>MMDTERRLEFGHDDREQVYNYVERHGECSFDDLESSLRIDPRGIRHHVAILRRDGYLTVEDDTVAVAFDDAAAEEHRADDVEFVVRPARQSDLAGLVGAIRQVADDGSYIEAESVADVVDHEDVLLRHNEVEERMFFVATVGEDVVGWVHLAGSELEKLAHTAKLTVGVIETYRGHGIGSHLLERGLEWAQGRGYEKLYNSAPSTNEDAIAFLEARGWEVEARRADHYRLGDDYVDEVMMARRL</sequence>
<protein>
    <submittedName>
        <fullName evidence="2">L-amino acid N-acyltransferase YncA</fullName>
    </submittedName>
</protein>